<protein>
    <submittedName>
        <fullName evidence="3">Uncharacterized protein</fullName>
    </submittedName>
</protein>
<evidence type="ECO:0000256" key="2">
    <source>
        <dbReference type="SAM" id="Phobius"/>
    </source>
</evidence>
<reference evidence="3" key="1">
    <citation type="journal article" date="2021" name="Proc. Natl. Acad. Sci. U.S.A.">
        <title>A Catalog of Tens of Thousands of Viruses from Human Metagenomes Reveals Hidden Associations with Chronic Diseases.</title>
        <authorList>
            <person name="Tisza M.J."/>
            <person name="Buck C.B."/>
        </authorList>
    </citation>
    <scope>NUCLEOTIDE SEQUENCE</scope>
    <source>
        <strain evidence="3">Ctino4</strain>
    </source>
</reference>
<feature type="coiled-coil region" evidence="1">
    <location>
        <begin position="230"/>
        <end position="264"/>
    </location>
</feature>
<keyword evidence="2" id="KW-1133">Transmembrane helix</keyword>
<evidence type="ECO:0000313" key="3">
    <source>
        <dbReference type="EMBL" id="DAD85656.1"/>
    </source>
</evidence>
<sequence>MSDYNDSLKRMTKIMSDSLLCTSQFHKAVTSSTAFATTQSVAKIMEPYRNLCENFKTAYSDSIAKTIGSCLSQQLAKSLSDSIHKSFSDSLKRNPAFNELSSTLNAITPELIFTSLSHTYDFPKDLGGISEKDNDDFIVIDNAVSTAYDIPCTVAVPINEHKRKISTSDFCAIISLFIAIISGIIIPLYLQSKPSETEVIELQLLQSQNELLQQLLHNADISSSSEIEAINELKQSVEEQSKQLSQCQETLDKFEEALDNHETVENIDTAKKPIQ</sequence>
<name>A0A8S5MU32_9CAUD</name>
<evidence type="ECO:0000256" key="1">
    <source>
        <dbReference type="SAM" id="Coils"/>
    </source>
</evidence>
<proteinExistence type="predicted"/>
<keyword evidence="2" id="KW-0472">Membrane</keyword>
<keyword evidence="1" id="KW-0175">Coiled coil</keyword>
<organism evidence="3">
    <name type="scientific">Myoviridae sp. ctino4</name>
    <dbReference type="NCBI Taxonomy" id="2826686"/>
    <lineage>
        <taxon>Viruses</taxon>
        <taxon>Duplodnaviria</taxon>
        <taxon>Heunggongvirae</taxon>
        <taxon>Uroviricota</taxon>
        <taxon>Caudoviricetes</taxon>
    </lineage>
</organism>
<dbReference type="EMBL" id="BK014985">
    <property type="protein sequence ID" value="DAD85656.1"/>
    <property type="molecule type" value="Genomic_DNA"/>
</dbReference>
<feature type="transmembrane region" description="Helical" evidence="2">
    <location>
        <begin position="170"/>
        <end position="190"/>
    </location>
</feature>
<keyword evidence="2" id="KW-0812">Transmembrane</keyword>
<accession>A0A8S5MU32</accession>